<dbReference type="AlphaFoldDB" id="X8JKR5"/>
<dbReference type="Proteomes" id="UP000030108">
    <property type="component" value="Unassembled WGS sequence"/>
</dbReference>
<dbReference type="OrthoDB" id="2662502at2759"/>
<feature type="region of interest" description="Disordered" evidence="1">
    <location>
        <begin position="79"/>
        <end position="103"/>
    </location>
</feature>
<feature type="compositionally biased region" description="Low complexity" evidence="1">
    <location>
        <begin position="331"/>
        <end position="345"/>
    </location>
</feature>
<reference evidence="3" key="1">
    <citation type="journal article" date="2014" name="Genome Announc.">
        <title>Draft genome sequence of the plant-pathogenic soil fungus Rhizoctonia solani anastomosis group 3 strain Rhs1AP.</title>
        <authorList>
            <person name="Cubeta M.A."/>
            <person name="Thomas E."/>
            <person name="Dean R.A."/>
            <person name="Jabaji S."/>
            <person name="Neate S.M."/>
            <person name="Tavantzis S."/>
            <person name="Toda T."/>
            <person name="Vilgalys R."/>
            <person name="Bharathan N."/>
            <person name="Fedorova-Abrams N."/>
            <person name="Pakala S.B."/>
            <person name="Pakala S.M."/>
            <person name="Zafar N."/>
            <person name="Joardar V."/>
            <person name="Losada L."/>
            <person name="Nierman W.C."/>
        </authorList>
    </citation>
    <scope>NUCLEOTIDE SEQUENCE [LARGE SCALE GENOMIC DNA]</scope>
    <source>
        <strain evidence="3">AG-3</strain>
    </source>
</reference>
<dbReference type="InterPro" id="IPR046521">
    <property type="entry name" value="DUF6698"/>
</dbReference>
<protein>
    <submittedName>
        <fullName evidence="2">Uncharacterized protein</fullName>
    </submittedName>
</protein>
<proteinExistence type="predicted"/>
<feature type="compositionally biased region" description="Polar residues" evidence="1">
    <location>
        <begin position="20"/>
        <end position="35"/>
    </location>
</feature>
<organism evidence="2 3">
    <name type="scientific">Rhizoctonia solani AG-3 Rhs1AP</name>
    <dbReference type="NCBI Taxonomy" id="1086054"/>
    <lineage>
        <taxon>Eukaryota</taxon>
        <taxon>Fungi</taxon>
        <taxon>Dikarya</taxon>
        <taxon>Basidiomycota</taxon>
        <taxon>Agaricomycotina</taxon>
        <taxon>Agaricomycetes</taxon>
        <taxon>Cantharellales</taxon>
        <taxon>Ceratobasidiaceae</taxon>
        <taxon>Rhizoctonia</taxon>
    </lineage>
</organism>
<gene>
    <name evidence="2" type="ORF">RSOL_437790</name>
</gene>
<feature type="region of interest" description="Disordered" evidence="1">
    <location>
        <begin position="1"/>
        <end position="54"/>
    </location>
</feature>
<dbReference type="EMBL" id="JATN01000314">
    <property type="protein sequence ID" value="EUC64239.1"/>
    <property type="molecule type" value="Genomic_DNA"/>
</dbReference>
<name>X8JKR5_9AGAM</name>
<feature type="region of interest" description="Disordered" evidence="1">
    <location>
        <begin position="326"/>
        <end position="351"/>
    </location>
</feature>
<evidence type="ECO:0000313" key="2">
    <source>
        <dbReference type="EMBL" id="EUC64239.1"/>
    </source>
</evidence>
<dbReference type="Pfam" id="PF20414">
    <property type="entry name" value="DUF6698"/>
    <property type="match status" value="1"/>
</dbReference>
<comment type="caution">
    <text evidence="2">The sequence shown here is derived from an EMBL/GenBank/DDBJ whole genome shotgun (WGS) entry which is preliminary data.</text>
</comment>
<evidence type="ECO:0000256" key="1">
    <source>
        <dbReference type="SAM" id="MobiDB-lite"/>
    </source>
</evidence>
<accession>X8JKR5</accession>
<evidence type="ECO:0000313" key="3">
    <source>
        <dbReference type="Proteomes" id="UP000030108"/>
    </source>
</evidence>
<sequence>MAPRRNRAPVSGDEGEDNRPSQASNAVNRDTPNHSQGGGRKQTRTELQDELDEARRQAYTNALFQPDIANTVKSAISDLEAEEDASTDGDRSTPERECLNPMQDFWNTPRFNIAPATEIVRELISHMDLNLAKRWLEPWFQKEMPDEMFGQRGQERKRAGGAKDLLKDDNYLWANIDESDPRSEFEQFFRSHCILQSTKLILLGASSINSDHRSAQAGASRANQYGLKHITPSILSFIAIAVHFVLSGDKAFDKVTATTNYVDLYEANMRLLKAHQHRYRTEYNEMIDMYNHSIFPDFHKPDEDVEPETAGMTSGRKSFYEKLLQAPIQESSSRSQRSRSSSRSSSSEEDE</sequence>
<feature type="compositionally biased region" description="Basic and acidic residues" evidence="1">
    <location>
        <begin position="88"/>
        <end position="98"/>
    </location>
</feature>